<evidence type="ECO:0000256" key="7">
    <source>
        <dbReference type="ARBA" id="ARBA00022927"/>
    </source>
</evidence>
<dbReference type="PANTHER" id="PTHR12428">
    <property type="entry name" value="OXA1"/>
    <property type="match status" value="1"/>
</dbReference>
<comment type="similarity">
    <text evidence="2">Belongs to the OXA1/ALB3/YidC family. Type 1 subfamily.</text>
</comment>
<evidence type="ECO:0000256" key="14">
    <source>
        <dbReference type="SAM" id="MobiDB-lite"/>
    </source>
</evidence>
<evidence type="ECO:0000256" key="10">
    <source>
        <dbReference type="ARBA" id="ARBA00023186"/>
    </source>
</evidence>
<dbReference type="GO" id="GO:0015031">
    <property type="term" value="P:protein transport"/>
    <property type="evidence" value="ECO:0007669"/>
    <property type="project" value="UniProtKB-KW"/>
</dbReference>
<feature type="transmembrane region" description="Helical" evidence="15">
    <location>
        <begin position="416"/>
        <end position="435"/>
    </location>
</feature>
<dbReference type="InterPro" id="IPR038221">
    <property type="entry name" value="YidC_periplasmic_sf"/>
</dbReference>
<dbReference type="CDD" id="cd19961">
    <property type="entry name" value="EcYidC-like_peri"/>
    <property type="match status" value="1"/>
</dbReference>
<evidence type="ECO:0000313" key="18">
    <source>
        <dbReference type="EMBL" id="PPZ90953.1"/>
    </source>
</evidence>
<feature type="region of interest" description="Disordered" evidence="14">
    <location>
        <begin position="560"/>
        <end position="601"/>
    </location>
</feature>
<dbReference type="PRINTS" id="PR00701">
    <property type="entry name" value="60KDINNERMP"/>
</dbReference>
<keyword evidence="9 15" id="KW-0472">Membrane</keyword>
<dbReference type="InterPro" id="IPR028055">
    <property type="entry name" value="YidC/Oxa/ALB_C"/>
</dbReference>
<feature type="transmembrane region" description="Helical" evidence="15">
    <location>
        <begin position="12"/>
        <end position="29"/>
    </location>
</feature>
<evidence type="ECO:0000256" key="1">
    <source>
        <dbReference type="ARBA" id="ARBA00004651"/>
    </source>
</evidence>
<feature type="transmembrane region" description="Helical" evidence="15">
    <location>
        <begin position="529"/>
        <end position="549"/>
    </location>
</feature>
<keyword evidence="7" id="KW-0653">Protein transport</keyword>
<sequence length="601" mass="69209">MQKNNGLDKNQLISFVIFSAILMAFMFYFQNKQSDEKKVADAKAKTEQKVASKTIANNINATVNAAAIKNVTVRNKELTLEFASLGGQLSSVEINQYKAYNAKTDKHDLPLYLIEKNNSSYGFQFKDKTGKTFNTKDLVFVPSVKDNTVTMTAQVSGATIQYVYQLLDNYTLDFNVKTQGLSSIVTDEKADFHWNYTVRGMEKGRSQEQTHSEFNYAFDNYGSTDYDTNGFEEPEETLNWLAVKQQFFTSIIESSNGFTHAKGTQETIEKGQFLKKFNFDGQVKLAGNELNQNFKWYFLPLDLPLLKTFEGKEFDTILPLGWSFIGTLNRIFFVPVYNWLSDWGIAAGWVIFLMTIATKLILSPVMFKQHKLSAMMKVVKPEIEEVTEKFKGQENAMKRQQATMEIYRKAGINQMAGCLPALVQIPIFYALFRFFPNMIDLRGKGFWFANDLTAYDDLIKLPFHIPLIGEHISIFAVACTIVVLIYTIMTSGQMQQPQQEGMPDMRIIMYIFPITFFFFLNTSSSGLSWYYFVSNALNILIILAIKYWILDEKKIHAQIQQNKSKAPKPEGKFQKRMREMMEKAQEQQKMQEEQRKKMNKK</sequence>
<evidence type="ECO:0000259" key="17">
    <source>
        <dbReference type="Pfam" id="PF14849"/>
    </source>
</evidence>
<dbReference type="InterPro" id="IPR028053">
    <property type="entry name" value="Membr_insert_YidC_N"/>
</dbReference>
<evidence type="ECO:0000256" key="6">
    <source>
        <dbReference type="ARBA" id="ARBA00022692"/>
    </source>
</evidence>
<organism evidence="18 19">
    <name type="scientific">Cloacibacterium normanense</name>
    <dbReference type="NCBI Taxonomy" id="237258"/>
    <lineage>
        <taxon>Bacteria</taxon>
        <taxon>Pseudomonadati</taxon>
        <taxon>Bacteroidota</taxon>
        <taxon>Flavobacteriia</taxon>
        <taxon>Flavobacteriales</taxon>
        <taxon>Weeksellaceae</taxon>
    </lineage>
</organism>
<evidence type="ECO:0000256" key="12">
    <source>
        <dbReference type="ARBA" id="ARBA00033342"/>
    </source>
</evidence>
<comment type="subcellular location">
    <subcellularLocation>
        <location evidence="1">Cell membrane</location>
        <topology evidence="1">Multi-pass membrane protein</topology>
    </subcellularLocation>
    <subcellularLocation>
        <location evidence="13">Membrane</location>
        <topology evidence="13">Multi-pass membrane protein</topology>
    </subcellularLocation>
</comment>
<evidence type="ECO:0000256" key="5">
    <source>
        <dbReference type="ARBA" id="ARBA00022475"/>
    </source>
</evidence>
<evidence type="ECO:0000256" key="13">
    <source>
        <dbReference type="RuleBase" id="RU003945"/>
    </source>
</evidence>
<protein>
    <recommendedName>
        <fullName evidence="3">Membrane protein insertase YidC</fullName>
    </recommendedName>
    <alternativeName>
        <fullName evidence="12">Foldase YidC</fullName>
    </alternativeName>
    <alternativeName>
        <fullName evidence="11">Membrane integrase YidC</fullName>
    </alternativeName>
</protein>
<dbReference type="InterPro" id="IPR047196">
    <property type="entry name" value="YidC_ALB_C"/>
</dbReference>
<comment type="caution">
    <text evidence="18">The sequence shown here is derived from an EMBL/GenBank/DDBJ whole genome shotgun (WGS) entry which is preliminary data.</text>
</comment>
<dbReference type="CDD" id="cd20070">
    <property type="entry name" value="5TM_YidC_Alb3"/>
    <property type="match status" value="1"/>
</dbReference>
<evidence type="ECO:0000256" key="4">
    <source>
        <dbReference type="ARBA" id="ARBA00022448"/>
    </source>
</evidence>
<evidence type="ECO:0000256" key="15">
    <source>
        <dbReference type="SAM" id="Phobius"/>
    </source>
</evidence>
<evidence type="ECO:0000256" key="9">
    <source>
        <dbReference type="ARBA" id="ARBA00023136"/>
    </source>
</evidence>
<feature type="domain" description="Membrane insertase YidC N-terminal" evidence="17">
    <location>
        <begin position="71"/>
        <end position="324"/>
    </location>
</feature>
<evidence type="ECO:0000256" key="2">
    <source>
        <dbReference type="ARBA" id="ARBA00010527"/>
    </source>
</evidence>
<feature type="domain" description="Membrane insertase YidC/Oxa/ALB C-terminal" evidence="16">
    <location>
        <begin position="348"/>
        <end position="545"/>
    </location>
</feature>
<dbReference type="Gene3D" id="2.70.98.90">
    <property type="match status" value="1"/>
</dbReference>
<name>A0A2S7I312_9FLAO</name>
<keyword evidence="8 15" id="KW-1133">Transmembrane helix</keyword>
<dbReference type="GO" id="GO:0032977">
    <property type="term" value="F:membrane insertase activity"/>
    <property type="evidence" value="ECO:0007669"/>
    <property type="project" value="InterPro"/>
</dbReference>
<reference evidence="18 19" key="1">
    <citation type="submission" date="2018-02" db="EMBL/GenBank/DDBJ databases">
        <title>Draft genome sequence of bacterial isolates from marine environment.</title>
        <authorList>
            <person name="Singh S.K."/>
            <person name="Hill R."/>
            <person name="Major S."/>
            <person name="Cai H."/>
            <person name="Li Y."/>
        </authorList>
    </citation>
    <scope>NUCLEOTIDE SEQUENCE [LARGE SCALE GENOMIC DNA]</scope>
    <source>
        <strain evidence="18 19">IMET F</strain>
    </source>
</reference>
<feature type="transmembrane region" description="Helical" evidence="15">
    <location>
        <begin position="463"/>
        <end position="486"/>
    </location>
</feature>
<dbReference type="Proteomes" id="UP000238565">
    <property type="component" value="Unassembled WGS sequence"/>
</dbReference>
<dbReference type="NCBIfam" id="NF002356">
    <property type="entry name" value="PRK01318.2-3"/>
    <property type="match status" value="1"/>
</dbReference>
<evidence type="ECO:0000313" key="19">
    <source>
        <dbReference type="Proteomes" id="UP000238565"/>
    </source>
</evidence>
<feature type="transmembrane region" description="Helical" evidence="15">
    <location>
        <begin position="317"/>
        <end position="337"/>
    </location>
</feature>
<dbReference type="InterPro" id="IPR001708">
    <property type="entry name" value="YidC/ALB3/OXA1/COX18"/>
</dbReference>
<evidence type="ECO:0000256" key="11">
    <source>
        <dbReference type="ARBA" id="ARBA00033245"/>
    </source>
</evidence>
<keyword evidence="5" id="KW-1003">Cell membrane</keyword>
<feature type="transmembrane region" description="Helical" evidence="15">
    <location>
        <begin position="343"/>
        <end position="367"/>
    </location>
</feature>
<dbReference type="AlphaFoldDB" id="A0A2S7I312"/>
<keyword evidence="10" id="KW-0143">Chaperone</keyword>
<dbReference type="RefSeq" id="WP_104794206.1">
    <property type="nucleotide sequence ID" value="NZ_PTPZ01000007.1"/>
</dbReference>
<evidence type="ECO:0000256" key="8">
    <source>
        <dbReference type="ARBA" id="ARBA00022989"/>
    </source>
</evidence>
<feature type="compositionally biased region" description="Basic and acidic residues" evidence="14">
    <location>
        <begin position="567"/>
        <end position="601"/>
    </location>
</feature>
<dbReference type="EMBL" id="PTPZ01000007">
    <property type="protein sequence ID" value="PPZ90953.1"/>
    <property type="molecule type" value="Genomic_DNA"/>
</dbReference>
<keyword evidence="6 13" id="KW-0812">Transmembrane</keyword>
<feature type="transmembrane region" description="Helical" evidence="15">
    <location>
        <begin position="507"/>
        <end position="523"/>
    </location>
</feature>
<proteinExistence type="inferred from homology"/>
<evidence type="ECO:0000256" key="3">
    <source>
        <dbReference type="ARBA" id="ARBA00015325"/>
    </source>
</evidence>
<evidence type="ECO:0000259" key="16">
    <source>
        <dbReference type="Pfam" id="PF02096"/>
    </source>
</evidence>
<dbReference type="NCBIfam" id="TIGR03592">
    <property type="entry name" value="yidC_oxa1_cterm"/>
    <property type="match status" value="1"/>
</dbReference>
<gene>
    <name evidence="18" type="ORF">C3729_11070</name>
</gene>
<dbReference type="PANTHER" id="PTHR12428:SF65">
    <property type="entry name" value="CYTOCHROME C OXIDASE ASSEMBLY PROTEIN COX18, MITOCHONDRIAL"/>
    <property type="match status" value="1"/>
</dbReference>
<keyword evidence="4" id="KW-0813">Transport</keyword>
<dbReference type="Pfam" id="PF02096">
    <property type="entry name" value="60KD_IMP"/>
    <property type="match status" value="1"/>
</dbReference>
<dbReference type="GO" id="GO:0051205">
    <property type="term" value="P:protein insertion into membrane"/>
    <property type="evidence" value="ECO:0007669"/>
    <property type="project" value="TreeGrafter"/>
</dbReference>
<accession>A0A2S7I312</accession>
<dbReference type="GO" id="GO:0005886">
    <property type="term" value="C:plasma membrane"/>
    <property type="evidence" value="ECO:0007669"/>
    <property type="project" value="UniProtKB-SubCell"/>
</dbReference>
<dbReference type="Pfam" id="PF14849">
    <property type="entry name" value="YidC_periplas"/>
    <property type="match status" value="1"/>
</dbReference>